<dbReference type="AlphaFoldDB" id="A0A251UJJ4"/>
<dbReference type="PANTHER" id="PTHR12124:SF47">
    <property type="entry name" value="EXOSOME COMPONENT 10"/>
    <property type="match status" value="1"/>
</dbReference>
<dbReference type="SUPFAM" id="SSF53098">
    <property type="entry name" value="Ribonuclease H-like"/>
    <property type="match status" value="1"/>
</dbReference>
<dbReference type="PANTHER" id="PTHR12124">
    <property type="entry name" value="POLYMYOSITIS/SCLERODERMA AUTOANTIGEN-RELATED"/>
    <property type="match status" value="1"/>
</dbReference>
<organism evidence="1 2">
    <name type="scientific">Helianthus annuus</name>
    <name type="common">Common sunflower</name>
    <dbReference type="NCBI Taxonomy" id="4232"/>
    <lineage>
        <taxon>Eukaryota</taxon>
        <taxon>Viridiplantae</taxon>
        <taxon>Streptophyta</taxon>
        <taxon>Embryophyta</taxon>
        <taxon>Tracheophyta</taxon>
        <taxon>Spermatophyta</taxon>
        <taxon>Magnoliopsida</taxon>
        <taxon>eudicotyledons</taxon>
        <taxon>Gunneridae</taxon>
        <taxon>Pentapetalae</taxon>
        <taxon>asterids</taxon>
        <taxon>campanulids</taxon>
        <taxon>Asterales</taxon>
        <taxon>Asteraceae</taxon>
        <taxon>Asteroideae</taxon>
        <taxon>Heliantheae alliance</taxon>
        <taxon>Heliantheae</taxon>
        <taxon>Helianthus</taxon>
    </lineage>
</organism>
<dbReference type="GO" id="GO:0000176">
    <property type="term" value="C:nuclear exosome (RNase complex)"/>
    <property type="evidence" value="ECO:0000318"/>
    <property type="project" value="GO_Central"/>
</dbReference>
<sequence>MTTINNRSQPGLESHLRQANRNRLRGCSGGSEIRHQNSSCVDEKMSSYAAQAPNRLTGIDCILCTRRLQRSRNWRSKAQRTEARLLILYHVRPQRYTKNADWRLRPLTGEMLRYVREDTRYLLYIYDLMKRKLLSSSTDPNCPEASLVEVYQHSYDLCMQLYQKEILTENSYLNIYGLYDADLNGQQLGIFAVTKQMPVTTGKLRHLLKSRHPYIERNLGSFVGIFKHSMQNGAAFVPVAKKIVEDDYLTRMKIVKEIHEHN</sequence>
<dbReference type="Gene3D" id="3.30.420.10">
    <property type="entry name" value="Ribonuclease H-like superfamily/Ribonuclease H"/>
    <property type="match status" value="1"/>
</dbReference>
<dbReference type="STRING" id="4232.A0A251UJJ4"/>
<dbReference type="GO" id="GO:0071037">
    <property type="term" value="P:nuclear polyadenylation-dependent snRNA catabolic process"/>
    <property type="evidence" value="ECO:0000318"/>
    <property type="project" value="GO_Central"/>
</dbReference>
<evidence type="ECO:0000313" key="1">
    <source>
        <dbReference type="EMBL" id="OTG23495.1"/>
    </source>
</evidence>
<dbReference type="GO" id="GO:0000175">
    <property type="term" value="F:3'-5'-RNA exonuclease activity"/>
    <property type="evidence" value="ECO:0000318"/>
    <property type="project" value="GO_Central"/>
</dbReference>
<dbReference type="GO" id="GO:0071051">
    <property type="term" value="P:poly(A)-dependent snoRNA 3'-end processing"/>
    <property type="evidence" value="ECO:0000318"/>
    <property type="project" value="GO_Central"/>
</dbReference>
<dbReference type="GO" id="GO:0000467">
    <property type="term" value="P:exonucleolytic trimming to generate mature 3'-end of 5.8S rRNA from tricistronic rRNA transcript (SSU-rRNA, 5.8S rRNA, LSU-rRNA)"/>
    <property type="evidence" value="ECO:0000318"/>
    <property type="project" value="GO_Central"/>
</dbReference>
<accession>A0A251UJJ4</accession>
<dbReference type="GO" id="GO:0071036">
    <property type="term" value="P:nuclear polyadenylation-dependent snoRNA catabolic process"/>
    <property type="evidence" value="ECO:0000318"/>
    <property type="project" value="GO_Central"/>
</dbReference>
<protein>
    <submittedName>
        <fullName evidence="1">Putative ribonuclease H-like domain-containing protein</fullName>
    </submittedName>
</protein>
<gene>
    <name evidence="1" type="ORF">HannXRQ_Chr06g0183141</name>
</gene>
<dbReference type="GO" id="GO:0005730">
    <property type="term" value="C:nucleolus"/>
    <property type="evidence" value="ECO:0000318"/>
    <property type="project" value="GO_Central"/>
</dbReference>
<dbReference type="InterPro" id="IPR045092">
    <property type="entry name" value="Rrp6-like"/>
</dbReference>
<dbReference type="GO" id="GO:0071038">
    <property type="term" value="P:TRAMP-dependent tRNA surveillance pathway"/>
    <property type="evidence" value="ECO:0000318"/>
    <property type="project" value="GO_Central"/>
</dbReference>
<dbReference type="InterPro" id="IPR012337">
    <property type="entry name" value="RNaseH-like_sf"/>
</dbReference>
<dbReference type="EMBL" id="CM007895">
    <property type="protein sequence ID" value="OTG23495.1"/>
    <property type="molecule type" value="Genomic_DNA"/>
</dbReference>
<dbReference type="InParanoid" id="A0A251UJJ4"/>
<dbReference type="InterPro" id="IPR036397">
    <property type="entry name" value="RNaseH_sf"/>
</dbReference>
<proteinExistence type="predicted"/>
<keyword evidence="2" id="KW-1185">Reference proteome</keyword>
<dbReference type="Proteomes" id="UP000215914">
    <property type="component" value="Chromosome 6"/>
</dbReference>
<dbReference type="GO" id="GO:0071040">
    <property type="term" value="P:nuclear polyadenylation-dependent antisense transcript catabolic process"/>
    <property type="evidence" value="ECO:0000318"/>
    <property type="project" value="GO_Central"/>
</dbReference>
<dbReference type="GO" id="GO:0071039">
    <property type="term" value="P:nuclear polyadenylation-dependent CUT catabolic process"/>
    <property type="evidence" value="ECO:0000318"/>
    <property type="project" value="GO_Central"/>
</dbReference>
<name>A0A251UJJ4_HELAN</name>
<dbReference type="GO" id="GO:0071044">
    <property type="term" value="P:histone mRNA catabolic process"/>
    <property type="evidence" value="ECO:0000318"/>
    <property type="project" value="GO_Central"/>
</dbReference>
<reference evidence="2" key="1">
    <citation type="journal article" date="2017" name="Nature">
        <title>The sunflower genome provides insights into oil metabolism, flowering and Asterid evolution.</title>
        <authorList>
            <person name="Badouin H."/>
            <person name="Gouzy J."/>
            <person name="Grassa C.J."/>
            <person name="Murat F."/>
            <person name="Staton S.E."/>
            <person name="Cottret L."/>
            <person name="Lelandais-Briere C."/>
            <person name="Owens G.L."/>
            <person name="Carrere S."/>
            <person name="Mayjonade B."/>
            <person name="Legrand L."/>
            <person name="Gill N."/>
            <person name="Kane N.C."/>
            <person name="Bowers J.E."/>
            <person name="Hubner S."/>
            <person name="Bellec A."/>
            <person name="Berard A."/>
            <person name="Berges H."/>
            <person name="Blanchet N."/>
            <person name="Boniface M.C."/>
            <person name="Brunel D."/>
            <person name="Catrice O."/>
            <person name="Chaidir N."/>
            <person name="Claudel C."/>
            <person name="Donnadieu C."/>
            <person name="Faraut T."/>
            <person name="Fievet G."/>
            <person name="Helmstetter N."/>
            <person name="King M."/>
            <person name="Knapp S.J."/>
            <person name="Lai Z."/>
            <person name="Le Paslier M.C."/>
            <person name="Lippi Y."/>
            <person name="Lorenzon L."/>
            <person name="Mandel J.R."/>
            <person name="Marage G."/>
            <person name="Marchand G."/>
            <person name="Marquand E."/>
            <person name="Bret-Mestries E."/>
            <person name="Morien E."/>
            <person name="Nambeesan S."/>
            <person name="Nguyen T."/>
            <person name="Pegot-Espagnet P."/>
            <person name="Pouilly N."/>
            <person name="Raftis F."/>
            <person name="Sallet E."/>
            <person name="Schiex T."/>
            <person name="Thomas J."/>
            <person name="Vandecasteele C."/>
            <person name="Vares D."/>
            <person name="Vear F."/>
            <person name="Vautrin S."/>
            <person name="Crespi M."/>
            <person name="Mangin B."/>
            <person name="Burke J.M."/>
            <person name="Salse J."/>
            <person name="Munos S."/>
            <person name="Vincourt P."/>
            <person name="Rieseberg L.H."/>
            <person name="Langlade N.B."/>
        </authorList>
    </citation>
    <scope>NUCLEOTIDE SEQUENCE [LARGE SCALE GENOMIC DNA]</scope>
    <source>
        <strain evidence="2">cv. SF193</strain>
    </source>
</reference>
<evidence type="ECO:0000313" key="2">
    <source>
        <dbReference type="Proteomes" id="UP000215914"/>
    </source>
</evidence>
<dbReference type="GO" id="GO:0071035">
    <property type="term" value="P:nuclear polyadenylation-dependent rRNA catabolic process"/>
    <property type="evidence" value="ECO:0000318"/>
    <property type="project" value="GO_Central"/>
</dbReference>
<dbReference type="GO" id="GO:0003727">
    <property type="term" value="F:single-stranded RNA binding"/>
    <property type="evidence" value="ECO:0000318"/>
    <property type="project" value="GO_Central"/>
</dbReference>